<feature type="transmembrane region" description="Helical" evidence="1">
    <location>
        <begin position="273"/>
        <end position="293"/>
    </location>
</feature>
<evidence type="ECO:0000313" key="3">
    <source>
        <dbReference type="Proteomes" id="UP000501991"/>
    </source>
</evidence>
<keyword evidence="1" id="KW-1133">Transmembrane helix</keyword>
<keyword evidence="3" id="KW-1185">Reference proteome</keyword>
<dbReference type="KEGG" id="azq:G3580_14565"/>
<dbReference type="EMBL" id="CP048836">
    <property type="protein sequence ID" value="QID18739.1"/>
    <property type="molecule type" value="Genomic_DNA"/>
</dbReference>
<feature type="transmembrane region" description="Helical" evidence="1">
    <location>
        <begin position="35"/>
        <end position="52"/>
    </location>
</feature>
<protein>
    <recommendedName>
        <fullName evidence="4">EF-hand domain-containing protein</fullName>
    </recommendedName>
</protein>
<dbReference type="Proteomes" id="UP000501991">
    <property type="component" value="Chromosome"/>
</dbReference>
<keyword evidence="1" id="KW-0812">Transmembrane</keyword>
<evidence type="ECO:0000256" key="1">
    <source>
        <dbReference type="SAM" id="Phobius"/>
    </source>
</evidence>
<dbReference type="PROSITE" id="PS00018">
    <property type="entry name" value="EF_HAND_1"/>
    <property type="match status" value="1"/>
</dbReference>
<proteinExistence type="predicted"/>
<keyword evidence="1" id="KW-0472">Membrane</keyword>
<organism evidence="2 3">
    <name type="scientific">Nitrogeniibacter mangrovi</name>
    <dbReference type="NCBI Taxonomy" id="2016596"/>
    <lineage>
        <taxon>Bacteria</taxon>
        <taxon>Pseudomonadati</taxon>
        <taxon>Pseudomonadota</taxon>
        <taxon>Betaproteobacteria</taxon>
        <taxon>Rhodocyclales</taxon>
        <taxon>Zoogloeaceae</taxon>
        <taxon>Nitrogeniibacter</taxon>
    </lineage>
</organism>
<dbReference type="AlphaFoldDB" id="A0A6C1B702"/>
<dbReference type="RefSeq" id="WP_173766685.1">
    <property type="nucleotide sequence ID" value="NZ_CP048836.1"/>
</dbReference>
<evidence type="ECO:0000313" key="2">
    <source>
        <dbReference type="EMBL" id="QID18739.1"/>
    </source>
</evidence>
<dbReference type="InterPro" id="IPR018247">
    <property type="entry name" value="EF_Hand_1_Ca_BS"/>
</dbReference>
<evidence type="ECO:0008006" key="4">
    <source>
        <dbReference type="Google" id="ProtNLM"/>
    </source>
</evidence>
<reference evidence="2 3" key="1">
    <citation type="submission" date="2020-02" db="EMBL/GenBank/DDBJ databases">
        <title>Nitrogenibacter mangrovi gen. nov., sp. nov. isolated from mangrove sediment, a denitrifying betaproteobacterium.</title>
        <authorList>
            <person name="Liao H."/>
            <person name="Tian Y."/>
        </authorList>
    </citation>
    <scope>NUCLEOTIDE SEQUENCE [LARGE SCALE GENOMIC DNA]</scope>
    <source>
        <strain evidence="2 3">M9-3-2</strain>
    </source>
</reference>
<accession>A0A6C1B702</accession>
<gene>
    <name evidence="2" type="ORF">G3580_14565</name>
</gene>
<sequence>MLVSLRPDRTGTTLISGVAGLAFAAAHLSADTYPVLGALAAAIALFGWLRSVHHSRLILDTPTSRIASASQGYTELFGDGEPLSGTPLLSPVNGLPVLWYRLIVEERRGDKWVRTDLDESDASFLLDDGSGQCAVDPTGAEMLISRKDVERRGDLRYTQWCLIKHDPIYVIGEFTTLGSIDPAHDTARQVRELLAHWKTDHAGLLERFDLDGNGQIDLKEWELARAEAKREVHRQQAELHAAPEAHVMRKPDDRRLYLISDLDPNALGRRYQIWGWVFLAILIGTGATTLWLLSLRPL</sequence>
<name>A0A6C1B702_9RHOO</name>
<feature type="transmembrane region" description="Helical" evidence="1">
    <location>
        <begin position="12"/>
        <end position="29"/>
    </location>
</feature>